<name>A0ABQ8JV33_DERPT</name>
<comment type="caution">
    <text evidence="1">The sequence shown here is derived from an EMBL/GenBank/DDBJ whole genome shotgun (WGS) entry which is preliminary data.</text>
</comment>
<accession>A0ABQ8JV33</accession>
<evidence type="ECO:0000313" key="2">
    <source>
        <dbReference type="Proteomes" id="UP000887458"/>
    </source>
</evidence>
<protein>
    <submittedName>
        <fullName evidence="1">Uncharacterized protein</fullName>
    </submittedName>
</protein>
<gene>
    <name evidence="1" type="ORF">DERP_013667</name>
</gene>
<sequence>MDNHSTRKTKQKRRRRANLKLNKDLTNRMITESNEKVEIFYEKIQNDLINRKNQLELEELNRKQIQPLLIEIDKKRSELISTLEKIITIENYRKSLLQKQNQIRNDNDDEFYQIFTEQKQLIREQLRSVNRQESYIRNRILSNESNVKPINEQKICRKNPLKSINFNRLLRLYRRRQLSTN</sequence>
<proteinExistence type="predicted"/>
<dbReference type="Proteomes" id="UP000887458">
    <property type="component" value="Unassembled WGS sequence"/>
</dbReference>
<reference evidence="1 2" key="2">
    <citation type="journal article" date="2022" name="Mol. Biol. Evol.">
        <title>Comparative Genomics Reveals Insights into the Divergent Evolution of Astigmatic Mites and Household Pest Adaptations.</title>
        <authorList>
            <person name="Xiong Q."/>
            <person name="Wan A.T."/>
            <person name="Liu X."/>
            <person name="Fung C.S."/>
            <person name="Xiao X."/>
            <person name="Malainual N."/>
            <person name="Hou J."/>
            <person name="Wang L."/>
            <person name="Wang M."/>
            <person name="Yang K.Y."/>
            <person name="Cui Y."/>
            <person name="Leung E.L."/>
            <person name="Nong W."/>
            <person name="Shin S.K."/>
            <person name="Au S.W."/>
            <person name="Jeong K.Y."/>
            <person name="Chew F.T."/>
            <person name="Hui J.H."/>
            <person name="Leung T.F."/>
            <person name="Tungtrongchitr A."/>
            <person name="Zhong N."/>
            <person name="Liu Z."/>
            <person name="Tsui S.K."/>
        </authorList>
    </citation>
    <scope>NUCLEOTIDE SEQUENCE [LARGE SCALE GENOMIC DNA]</scope>
    <source>
        <strain evidence="1">Derp</strain>
    </source>
</reference>
<reference evidence="1 2" key="1">
    <citation type="journal article" date="2018" name="J. Allergy Clin. Immunol.">
        <title>High-quality assembly of Dermatophagoides pteronyssinus genome and transcriptome reveals a wide range of novel allergens.</title>
        <authorList>
            <person name="Liu X.Y."/>
            <person name="Yang K.Y."/>
            <person name="Wang M.Q."/>
            <person name="Kwok J.S."/>
            <person name="Zeng X."/>
            <person name="Yang Z."/>
            <person name="Xiao X.J."/>
            <person name="Lau C.P."/>
            <person name="Li Y."/>
            <person name="Huang Z.M."/>
            <person name="Ba J.G."/>
            <person name="Yim A.K."/>
            <person name="Ouyang C.Y."/>
            <person name="Ngai S.M."/>
            <person name="Chan T.F."/>
            <person name="Leung E.L."/>
            <person name="Liu L."/>
            <person name="Liu Z.G."/>
            <person name="Tsui S.K."/>
        </authorList>
    </citation>
    <scope>NUCLEOTIDE SEQUENCE [LARGE SCALE GENOMIC DNA]</scope>
    <source>
        <strain evidence="1">Derp</strain>
    </source>
</reference>
<dbReference type="EMBL" id="NJHN03000009">
    <property type="protein sequence ID" value="KAH9426485.1"/>
    <property type="molecule type" value="Genomic_DNA"/>
</dbReference>
<keyword evidence="2" id="KW-1185">Reference proteome</keyword>
<evidence type="ECO:0000313" key="1">
    <source>
        <dbReference type="EMBL" id="KAH9426485.1"/>
    </source>
</evidence>
<organism evidence="1 2">
    <name type="scientific">Dermatophagoides pteronyssinus</name>
    <name type="common">European house dust mite</name>
    <dbReference type="NCBI Taxonomy" id="6956"/>
    <lineage>
        <taxon>Eukaryota</taxon>
        <taxon>Metazoa</taxon>
        <taxon>Ecdysozoa</taxon>
        <taxon>Arthropoda</taxon>
        <taxon>Chelicerata</taxon>
        <taxon>Arachnida</taxon>
        <taxon>Acari</taxon>
        <taxon>Acariformes</taxon>
        <taxon>Sarcoptiformes</taxon>
        <taxon>Astigmata</taxon>
        <taxon>Psoroptidia</taxon>
        <taxon>Analgoidea</taxon>
        <taxon>Pyroglyphidae</taxon>
        <taxon>Dermatophagoidinae</taxon>
        <taxon>Dermatophagoides</taxon>
    </lineage>
</organism>